<dbReference type="Pfam" id="PF02738">
    <property type="entry name" value="MoCoBD_1"/>
    <property type="match status" value="1"/>
</dbReference>
<accession>A0A381X1U4</accession>
<dbReference type="InterPro" id="IPR037165">
    <property type="entry name" value="AldOxase/xan_DH_Mopterin-bd_sf"/>
</dbReference>
<dbReference type="AlphaFoldDB" id="A0A381X1U4"/>
<dbReference type="Gene3D" id="3.90.1170.50">
    <property type="entry name" value="Aldehyde oxidase/xanthine dehydrogenase, a/b hammerhead"/>
    <property type="match status" value="1"/>
</dbReference>
<proteinExistence type="predicted"/>
<dbReference type="InterPro" id="IPR006311">
    <property type="entry name" value="TAT_signal"/>
</dbReference>
<dbReference type="PANTHER" id="PTHR47495">
    <property type="entry name" value="ALDEHYDE DEHYDROGENASE"/>
    <property type="match status" value="1"/>
</dbReference>
<dbReference type="InterPro" id="IPR008274">
    <property type="entry name" value="AldOxase/xan_DH_MoCoBD1"/>
</dbReference>
<dbReference type="InterPro" id="IPR000674">
    <property type="entry name" value="Ald_Oxase/Xan_DH_a/b"/>
</dbReference>
<sequence length="710" mass="77466">MKKQSFKRRTFIKTSTFAGAGLALGFTFVPLVNSATGGRVSVSGEKGAELGLWIRIAPDGTITLIAPSSEMGQGVNTSLSMILAEELEADWQSIKTETAPVNSDYKNPEQPMQLTGGSASIKGFWEPLREVGAAAREMLITAAAQKWGVSVGACKAQSGYIIHQKSSRKLGYGELVEAAGKLDVPSDPTLKAPEEYSLVGKPVPRLDLPDKINGTAKFGIDVRLPGMLFATVRQSPFFEGTVLSHDETAAKSIRGVTAVVSIPNGIAVVANNTWRAKKGMEALNPQFQDGLTKGLDCQKVRKQFRKALDNEGKVELDSPKVLDLEYEVPYLAHATLEPMNCTASVTDNFCEVWAPTQNQEMSLDVTKEITGLDEDQIRIHTTLLGGGFGRRIEIDYVTQAVTISKNLGKPVQVTWMREEDMQHDFYRPASMSRFQISLGKNGLPEKWKNQLAAPSILKRYFAPLGWFGFDPTSTEGAKELPYAIPDFDFDFSMVDPGVPVGFWRSVGSSHNAFYIESAIDEASHLAQHNPFEYRRKLLAEKPRYLNVLEKVAQDAKWGRRLQKGHGLGIAIHKSFGSIVGAVIEISSNTSGRLELHNVWISVDCGKVVNPDIVRAQMEGGFIFGLSAAVGEEITLKAGRVEQSNFHDYSVLRMKSTPDISVSIIESGEDIGGVGEPSVPLAAPALANAIFSATGKRYRSLPFNKHGVKFV</sequence>
<evidence type="ECO:0000259" key="1">
    <source>
        <dbReference type="SMART" id="SM01008"/>
    </source>
</evidence>
<dbReference type="Pfam" id="PF20256">
    <property type="entry name" value="MoCoBD_2"/>
    <property type="match status" value="2"/>
</dbReference>
<gene>
    <name evidence="2" type="ORF">METZ01_LOCUS111372</name>
</gene>
<dbReference type="EMBL" id="UINC01013563">
    <property type="protein sequence ID" value="SVA58518.1"/>
    <property type="molecule type" value="Genomic_DNA"/>
</dbReference>
<protein>
    <recommendedName>
        <fullName evidence="1">Aldehyde oxidase/xanthine dehydrogenase a/b hammerhead domain-containing protein</fullName>
    </recommendedName>
</protein>
<dbReference type="SMART" id="SM01008">
    <property type="entry name" value="Ald_Xan_dh_C"/>
    <property type="match status" value="1"/>
</dbReference>
<evidence type="ECO:0000313" key="2">
    <source>
        <dbReference type="EMBL" id="SVA58518.1"/>
    </source>
</evidence>
<dbReference type="PIRSF" id="PIRSF036389">
    <property type="entry name" value="IOR_B"/>
    <property type="match status" value="1"/>
</dbReference>
<dbReference type="PROSITE" id="PS51318">
    <property type="entry name" value="TAT"/>
    <property type="match status" value="1"/>
</dbReference>
<dbReference type="Gene3D" id="3.30.365.10">
    <property type="entry name" value="Aldehyde oxidase/xanthine dehydrogenase, molybdopterin binding domain"/>
    <property type="match status" value="4"/>
</dbReference>
<reference evidence="2" key="1">
    <citation type="submission" date="2018-05" db="EMBL/GenBank/DDBJ databases">
        <authorList>
            <person name="Lanie J.A."/>
            <person name="Ng W.-L."/>
            <person name="Kazmierczak K.M."/>
            <person name="Andrzejewski T.M."/>
            <person name="Davidsen T.M."/>
            <person name="Wayne K.J."/>
            <person name="Tettelin H."/>
            <person name="Glass J.I."/>
            <person name="Rusch D."/>
            <person name="Podicherti R."/>
            <person name="Tsui H.-C.T."/>
            <person name="Winkler M.E."/>
        </authorList>
    </citation>
    <scope>NUCLEOTIDE SEQUENCE</scope>
</reference>
<dbReference type="PANTHER" id="PTHR47495:SF2">
    <property type="entry name" value="ALDEHYDE DEHYDROGENASE"/>
    <property type="match status" value="1"/>
</dbReference>
<dbReference type="InterPro" id="IPR012368">
    <property type="entry name" value="OxRdtase_Mopterin-bd_su_IorB"/>
</dbReference>
<dbReference type="GO" id="GO:0016491">
    <property type="term" value="F:oxidoreductase activity"/>
    <property type="evidence" value="ECO:0007669"/>
    <property type="project" value="InterPro"/>
</dbReference>
<dbReference type="InterPro" id="IPR052516">
    <property type="entry name" value="N-heterocyclic_Hydroxylase"/>
</dbReference>
<organism evidence="2">
    <name type="scientific">marine metagenome</name>
    <dbReference type="NCBI Taxonomy" id="408172"/>
    <lineage>
        <taxon>unclassified sequences</taxon>
        <taxon>metagenomes</taxon>
        <taxon>ecological metagenomes</taxon>
    </lineage>
</organism>
<dbReference type="SUPFAM" id="SSF56003">
    <property type="entry name" value="Molybdenum cofactor-binding domain"/>
    <property type="match status" value="2"/>
</dbReference>
<feature type="domain" description="Aldehyde oxidase/xanthine dehydrogenase a/b hammerhead" evidence="1">
    <location>
        <begin position="213"/>
        <end position="291"/>
    </location>
</feature>
<dbReference type="InterPro" id="IPR046867">
    <property type="entry name" value="AldOxase/xan_DH_MoCoBD2"/>
</dbReference>
<name>A0A381X1U4_9ZZZZ</name>